<evidence type="ECO:0000313" key="1">
    <source>
        <dbReference type="EMBL" id="KDQ17622.1"/>
    </source>
</evidence>
<keyword evidence="2" id="KW-1185">Reference proteome</keyword>
<dbReference type="Proteomes" id="UP000027195">
    <property type="component" value="Unassembled WGS sequence"/>
</dbReference>
<dbReference type="InParanoid" id="A0A067N0C9"/>
<gene>
    <name evidence="1" type="ORF">BOTBODRAFT_29797</name>
</gene>
<reference evidence="2" key="1">
    <citation type="journal article" date="2014" name="Proc. Natl. Acad. Sci. U.S.A.">
        <title>Extensive sampling of basidiomycete genomes demonstrates inadequacy of the white-rot/brown-rot paradigm for wood decay fungi.</title>
        <authorList>
            <person name="Riley R."/>
            <person name="Salamov A.A."/>
            <person name="Brown D.W."/>
            <person name="Nagy L.G."/>
            <person name="Floudas D."/>
            <person name="Held B.W."/>
            <person name="Levasseur A."/>
            <person name="Lombard V."/>
            <person name="Morin E."/>
            <person name="Otillar R."/>
            <person name="Lindquist E.A."/>
            <person name="Sun H."/>
            <person name="LaButti K.M."/>
            <person name="Schmutz J."/>
            <person name="Jabbour D."/>
            <person name="Luo H."/>
            <person name="Baker S.E."/>
            <person name="Pisabarro A.G."/>
            <person name="Walton J.D."/>
            <person name="Blanchette R.A."/>
            <person name="Henrissat B."/>
            <person name="Martin F."/>
            <person name="Cullen D."/>
            <person name="Hibbett D.S."/>
            <person name="Grigoriev I.V."/>
        </authorList>
    </citation>
    <scope>NUCLEOTIDE SEQUENCE [LARGE SCALE GENOMIC DNA]</scope>
    <source>
        <strain evidence="2">FD-172 SS1</strain>
    </source>
</reference>
<organism evidence="1 2">
    <name type="scientific">Botryobasidium botryosum (strain FD-172 SS1)</name>
    <dbReference type="NCBI Taxonomy" id="930990"/>
    <lineage>
        <taxon>Eukaryota</taxon>
        <taxon>Fungi</taxon>
        <taxon>Dikarya</taxon>
        <taxon>Basidiomycota</taxon>
        <taxon>Agaricomycotina</taxon>
        <taxon>Agaricomycetes</taxon>
        <taxon>Cantharellales</taxon>
        <taxon>Botryobasidiaceae</taxon>
        <taxon>Botryobasidium</taxon>
    </lineage>
</organism>
<evidence type="ECO:0000313" key="2">
    <source>
        <dbReference type="Proteomes" id="UP000027195"/>
    </source>
</evidence>
<name>A0A067N0C9_BOTB1</name>
<dbReference type="AlphaFoldDB" id="A0A067N0C9"/>
<dbReference type="EMBL" id="KL198023">
    <property type="protein sequence ID" value="KDQ17622.1"/>
    <property type="molecule type" value="Genomic_DNA"/>
</dbReference>
<dbReference type="HOGENOM" id="CLU_2320029_0_0_1"/>
<proteinExistence type="predicted"/>
<accession>A0A067N0C9</accession>
<sequence>MEMVRVPTIVVFTKYDRLFNQIVFKTDGALLKGMDENEIGSFVDKQTEEKLKGSVAVVKQMTFHDMYARLIEQQSTLSAPCIQGYFLRQGHGTKKSGLL</sequence>
<protein>
    <submittedName>
        <fullName evidence="1">Uncharacterized protein</fullName>
    </submittedName>
</protein>